<dbReference type="EMBL" id="BTSX01000005">
    <property type="protein sequence ID" value="GMT01714.1"/>
    <property type="molecule type" value="Genomic_DNA"/>
</dbReference>
<feature type="non-terminal residue" evidence="1">
    <location>
        <position position="1"/>
    </location>
</feature>
<dbReference type="SUPFAM" id="SSF55550">
    <property type="entry name" value="SH2 domain"/>
    <property type="match status" value="1"/>
</dbReference>
<dbReference type="Proteomes" id="UP001432027">
    <property type="component" value="Unassembled WGS sequence"/>
</dbReference>
<proteinExistence type="predicted"/>
<dbReference type="AlphaFoldDB" id="A0AAV5U4D3"/>
<keyword evidence="2" id="KW-1185">Reference proteome</keyword>
<evidence type="ECO:0000313" key="1">
    <source>
        <dbReference type="EMBL" id="GMT01714.1"/>
    </source>
</evidence>
<reference evidence="1" key="1">
    <citation type="submission" date="2023-10" db="EMBL/GenBank/DDBJ databases">
        <title>Genome assembly of Pristionchus species.</title>
        <authorList>
            <person name="Yoshida K."/>
            <person name="Sommer R.J."/>
        </authorList>
    </citation>
    <scope>NUCLEOTIDE SEQUENCE</scope>
    <source>
        <strain evidence="1">RS0144</strain>
    </source>
</reference>
<sequence>QVILSGRDFSGVQHVLIDEQTGQARHINKNNVRTRDQRFRTVVDLVNFYYLNHQPIYSDDLRI</sequence>
<dbReference type="Gene3D" id="3.30.505.10">
    <property type="entry name" value="SH2 domain"/>
    <property type="match status" value="1"/>
</dbReference>
<evidence type="ECO:0008006" key="3">
    <source>
        <dbReference type="Google" id="ProtNLM"/>
    </source>
</evidence>
<organism evidence="1 2">
    <name type="scientific">Pristionchus entomophagus</name>
    <dbReference type="NCBI Taxonomy" id="358040"/>
    <lineage>
        <taxon>Eukaryota</taxon>
        <taxon>Metazoa</taxon>
        <taxon>Ecdysozoa</taxon>
        <taxon>Nematoda</taxon>
        <taxon>Chromadorea</taxon>
        <taxon>Rhabditida</taxon>
        <taxon>Rhabditina</taxon>
        <taxon>Diplogasteromorpha</taxon>
        <taxon>Diplogasteroidea</taxon>
        <taxon>Neodiplogasteridae</taxon>
        <taxon>Pristionchus</taxon>
    </lineage>
</organism>
<protein>
    <recommendedName>
        <fullName evidence="3">SH2 domain-containing protein</fullName>
    </recommendedName>
</protein>
<accession>A0AAV5U4D3</accession>
<name>A0AAV5U4D3_9BILA</name>
<evidence type="ECO:0000313" key="2">
    <source>
        <dbReference type="Proteomes" id="UP001432027"/>
    </source>
</evidence>
<comment type="caution">
    <text evidence="1">The sequence shown here is derived from an EMBL/GenBank/DDBJ whole genome shotgun (WGS) entry which is preliminary data.</text>
</comment>
<gene>
    <name evidence="1" type="ORF">PENTCL1PPCAC_23888</name>
</gene>
<dbReference type="InterPro" id="IPR036860">
    <property type="entry name" value="SH2_dom_sf"/>
</dbReference>